<proteinExistence type="predicted"/>
<name>A0A1F5L529_PENAI</name>
<evidence type="ECO:0000313" key="3">
    <source>
        <dbReference type="Proteomes" id="UP000177622"/>
    </source>
</evidence>
<feature type="region of interest" description="Disordered" evidence="1">
    <location>
        <begin position="1"/>
        <end position="56"/>
    </location>
</feature>
<feature type="compositionally biased region" description="Polar residues" evidence="1">
    <location>
        <begin position="1"/>
        <end position="15"/>
    </location>
</feature>
<dbReference type="AlphaFoldDB" id="A0A1F5L529"/>
<evidence type="ECO:0000256" key="1">
    <source>
        <dbReference type="SAM" id="MobiDB-lite"/>
    </source>
</evidence>
<accession>A0A1F5L529</accession>
<keyword evidence="3" id="KW-1185">Reference proteome</keyword>
<protein>
    <submittedName>
        <fullName evidence="2">Uncharacterized protein</fullName>
    </submittedName>
</protein>
<dbReference type="Proteomes" id="UP000177622">
    <property type="component" value="Unassembled WGS sequence"/>
</dbReference>
<dbReference type="GeneID" id="34581380"/>
<reference evidence="2 3" key="1">
    <citation type="journal article" date="2016" name="Sci. Rep.">
        <title>Penicillium arizonense, a new, genome sequenced fungal species, reveals a high chemical diversity in secreted metabolites.</title>
        <authorList>
            <person name="Grijseels S."/>
            <person name="Nielsen J.C."/>
            <person name="Randelovic M."/>
            <person name="Nielsen J."/>
            <person name="Nielsen K.F."/>
            <person name="Workman M."/>
            <person name="Frisvad J.C."/>
        </authorList>
    </citation>
    <scope>NUCLEOTIDE SEQUENCE [LARGE SCALE GENOMIC DNA]</scope>
    <source>
        <strain evidence="2 3">CBS 141311</strain>
    </source>
</reference>
<gene>
    <name evidence="2" type="ORF">PENARI_c033G06830</name>
</gene>
<evidence type="ECO:0000313" key="2">
    <source>
        <dbReference type="EMBL" id="OGE48029.1"/>
    </source>
</evidence>
<organism evidence="2 3">
    <name type="scientific">Penicillium arizonense</name>
    <dbReference type="NCBI Taxonomy" id="1835702"/>
    <lineage>
        <taxon>Eukaryota</taxon>
        <taxon>Fungi</taxon>
        <taxon>Dikarya</taxon>
        <taxon>Ascomycota</taxon>
        <taxon>Pezizomycotina</taxon>
        <taxon>Eurotiomycetes</taxon>
        <taxon>Eurotiomycetidae</taxon>
        <taxon>Eurotiales</taxon>
        <taxon>Aspergillaceae</taxon>
        <taxon>Penicillium</taxon>
    </lineage>
</organism>
<sequence length="128" mass="13828">MTSANKDVRLNNSKNAAHYTPPGAVASECAPEQSMPDNMFSAEEAPPPSLDRVGQQQTYEQEWVALCCRVEQSAGPNIGNLPLGTQMEREEVSPDGQKNQQASQAKLGEQGGDRPQRVAENLGQVGNY</sequence>
<dbReference type="RefSeq" id="XP_022483485.1">
    <property type="nucleotide sequence ID" value="XM_022636646.1"/>
</dbReference>
<dbReference type="EMBL" id="LXJU01000033">
    <property type="protein sequence ID" value="OGE48029.1"/>
    <property type="molecule type" value="Genomic_DNA"/>
</dbReference>
<comment type="caution">
    <text evidence="2">The sequence shown here is derived from an EMBL/GenBank/DDBJ whole genome shotgun (WGS) entry which is preliminary data.</text>
</comment>
<feature type="region of interest" description="Disordered" evidence="1">
    <location>
        <begin position="75"/>
        <end position="128"/>
    </location>
</feature>